<reference evidence="5" key="1">
    <citation type="submission" date="2023-07" db="EMBL/GenBank/DDBJ databases">
        <title>Functional and genomic diversity of the sorghum phyllosphere microbiome.</title>
        <authorList>
            <person name="Shade A."/>
        </authorList>
    </citation>
    <scope>NUCLEOTIDE SEQUENCE</scope>
    <source>
        <strain evidence="5">SORGH_AS_0457</strain>
    </source>
</reference>
<evidence type="ECO:0000256" key="3">
    <source>
        <dbReference type="SAM" id="Phobius"/>
    </source>
</evidence>
<evidence type="ECO:0000313" key="5">
    <source>
        <dbReference type="EMBL" id="MDQ1109349.1"/>
    </source>
</evidence>
<dbReference type="SMART" id="SM00862">
    <property type="entry name" value="Trans_reg_C"/>
    <property type="match status" value="1"/>
</dbReference>
<keyword evidence="3" id="KW-1133">Transmembrane helix</keyword>
<sequence>MNHPWPANSQGLQVADLLVDLRYRRVVTADSESELQQRVFDLLLLLMAEPNRLFTRAELFDRLWAGLVVDDANLSQSIWLLRKALGEARREWIRTVAKRGYVFQPPGPVMWFAAMPAFGDDGAVVHPSPAVVPAAPLVDAPLATPQEAVPGPAHDLDTGHVADVPAAPAGSRRPRFLKRWFAALAVVALSCALAVWIYSPRVARPTPVVLMPIHGETGTDVPWASELLRHWLGWKLGQLPDVRLVSAEELTSGADLDHPVVVMLSAIRTPDGKSVTVRARTQRDGRETVLQDTVPIAGVPALVDRLSAKLMVALVPGRTDNWPALELDAASAERYLPAGAAFDRADWQAVERLAPGVLTSAPRFGLMHLQLATAQHRLGETSQAIRQLEIASRLLTPLPEEAQASLNALKLEFDPRRNQDAERALIGLVSRHPGYAPYQERYVGLLIGTGQYSKALSEIERNRTLGTDTLTRRFERELQYADIYYALGQHERSRRHARAAYALTEGAGDALRGQRAEAALVEARAIAASSAQEGSAAYRRASGLLLLAGSRGRAEYADILADVNASQVAGAQGQQALAAALERARRAGALGLEADILVSLANTSVSDADRMQWLRQALETAQAMGNFNLQGEIEAELARDDLVQLRIPEARARATHLQALALEGVAGIRVNAILSRIFELEGRVGDALDASRLAMRAVPDDPAGFGIDRAAAYCATLRLATLAGDPAPEALAAGCAKGEEGAARFEAAWTLGLVAQLRGQAQPARDNIEEAMELVRDGDATAAPGSPESRMAVRLRLAALVLRAGDTATARRLADQMQADAAAHALSPLQRGLLAVLEAEIDAAEGEWDSSRRRADAARKELPPGAWELVDRLDLLQIAGEQRAGRPAKALVLAQTLHARAVRQRDLRTQQQVLSLVSPASLGLAAGPGNDPPEGQQVLPGATMAWLGAIDEKVRPGKG</sequence>
<dbReference type="SUPFAM" id="SSF46894">
    <property type="entry name" value="C-terminal effector domain of the bipartite response regulators"/>
    <property type="match status" value="1"/>
</dbReference>
<evidence type="ECO:0000259" key="4">
    <source>
        <dbReference type="PROSITE" id="PS51755"/>
    </source>
</evidence>
<dbReference type="Proteomes" id="UP001226084">
    <property type="component" value="Unassembled WGS sequence"/>
</dbReference>
<feature type="DNA-binding region" description="OmpR/PhoB-type" evidence="2">
    <location>
        <begin position="9"/>
        <end position="105"/>
    </location>
</feature>
<dbReference type="InterPro" id="IPR001867">
    <property type="entry name" value="OmpR/PhoB-type_DNA-bd"/>
</dbReference>
<name>A0AAP5AII7_9GAMM</name>
<dbReference type="PROSITE" id="PS51755">
    <property type="entry name" value="OMPR_PHOB"/>
    <property type="match status" value="1"/>
</dbReference>
<evidence type="ECO:0000256" key="2">
    <source>
        <dbReference type="PROSITE-ProRule" id="PRU01091"/>
    </source>
</evidence>
<dbReference type="InterPro" id="IPR036388">
    <property type="entry name" value="WH-like_DNA-bd_sf"/>
</dbReference>
<protein>
    <submittedName>
        <fullName evidence="5">DNA-binding winged helix-turn-helix (WHTH) protein</fullName>
    </submittedName>
</protein>
<keyword evidence="3" id="KW-0812">Transmembrane</keyword>
<dbReference type="Gene3D" id="1.25.40.10">
    <property type="entry name" value="Tetratricopeptide repeat domain"/>
    <property type="match status" value="1"/>
</dbReference>
<gene>
    <name evidence="5" type="ORF">QE424_002508</name>
</gene>
<dbReference type="Gene3D" id="1.10.10.10">
    <property type="entry name" value="Winged helix-like DNA-binding domain superfamily/Winged helix DNA-binding domain"/>
    <property type="match status" value="1"/>
</dbReference>
<evidence type="ECO:0000313" key="6">
    <source>
        <dbReference type="Proteomes" id="UP001226084"/>
    </source>
</evidence>
<feature type="domain" description="OmpR/PhoB-type" evidence="4">
    <location>
        <begin position="9"/>
        <end position="105"/>
    </location>
</feature>
<dbReference type="EMBL" id="JAUTAS010000001">
    <property type="protein sequence ID" value="MDQ1109349.1"/>
    <property type="molecule type" value="Genomic_DNA"/>
</dbReference>
<keyword evidence="3" id="KW-0472">Membrane</keyword>
<keyword evidence="1 2" id="KW-0238">DNA-binding</keyword>
<feature type="transmembrane region" description="Helical" evidence="3">
    <location>
        <begin position="180"/>
        <end position="198"/>
    </location>
</feature>
<proteinExistence type="predicted"/>
<dbReference type="GO" id="GO:0000160">
    <property type="term" value="P:phosphorelay signal transduction system"/>
    <property type="evidence" value="ECO:0007669"/>
    <property type="project" value="InterPro"/>
</dbReference>
<dbReference type="Pfam" id="PF00486">
    <property type="entry name" value="Trans_reg_C"/>
    <property type="match status" value="1"/>
</dbReference>
<dbReference type="GO" id="GO:0006355">
    <property type="term" value="P:regulation of DNA-templated transcription"/>
    <property type="evidence" value="ECO:0007669"/>
    <property type="project" value="InterPro"/>
</dbReference>
<comment type="caution">
    <text evidence="5">The sequence shown here is derived from an EMBL/GenBank/DDBJ whole genome shotgun (WGS) entry which is preliminary data.</text>
</comment>
<dbReference type="GO" id="GO:0003677">
    <property type="term" value="F:DNA binding"/>
    <property type="evidence" value="ECO:0007669"/>
    <property type="project" value="UniProtKB-UniRule"/>
</dbReference>
<dbReference type="InterPro" id="IPR016032">
    <property type="entry name" value="Sig_transdc_resp-reg_C-effctor"/>
</dbReference>
<accession>A0AAP5AII7</accession>
<dbReference type="RefSeq" id="WP_307107267.1">
    <property type="nucleotide sequence ID" value="NZ_JAUTAS010000001.1"/>
</dbReference>
<organism evidence="5 6">
    <name type="scientific">Stenotrophomonas rhizophila</name>
    <dbReference type="NCBI Taxonomy" id="216778"/>
    <lineage>
        <taxon>Bacteria</taxon>
        <taxon>Pseudomonadati</taxon>
        <taxon>Pseudomonadota</taxon>
        <taxon>Gammaproteobacteria</taxon>
        <taxon>Lysobacterales</taxon>
        <taxon>Lysobacteraceae</taxon>
        <taxon>Stenotrophomonas</taxon>
    </lineage>
</organism>
<dbReference type="SUPFAM" id="SSF48452">
    <property type="entry name" value="TPR-like"/>
    <property type="match status" value="1"/>
</dbReference>
<evidence type="ECO:0000256" key="1">
    <source>
        <dbReference type="ARBA" id="ARBA00023125"/>
    </source>
</evidence>
<dbReference type="InterPro" id="IPR011990">
    <property type="entry name" value="TPR-like_helical_dom_sf"/>
</dbReference>
<dbReference type="CDD" id="cd00383">
    <property type="entry name" value="trans_reg_C"/>
    <property type="match status" value="1"/>
</dbReference>
<dbReference type="AlphaFoldDB" id="A0AAP5AII7"/>